<dbReference type="SUPFAM" id="SSF52374">
    <property type="entry name" value="Nucleotidylyl transferase"/>
    <property type="match status" value="1"/>
</dbReference>
<comment type="similarity">
    <text evidence="7">Belongs to the class-I aminoacyl-tRNA synthetase family. GluQ subfamily.</text>
</comment>
<dbReference type="InterPro" id="IPR014729">
    <property type="entry name" value="Rossmann-like_a/b/a_fold"/>
</dbReference>
<evidence type="ECO:0000256" key="7">
    <source>
        <dbReference type="HAMAP-Rule" id="MF_01428"/>
    </source>
</evidence>
<feature type="binding site" evidence="7">
    <location>
        <position position="133"/>
    </location>
    <ligand>
        <name>Zn(2+)</name>
        <dbReference type="ChEBI" id="CHEBI:29105"/>
    </ligand>
</feature>
<feature type="short sequence motif" description="'KMSKS' region" evidence="7">
    <location>
        <begin position="248"/>
        <end position="252"/>
    </location>
</feature>
<feature type="short sequence motif" description="'HIGH' region" evidence="7">
    <location>
        <begin position="8"/>
        <end position="18"/>
    </location>
</feature>
<dbReference type="GO" id="GO:0006400">
    <property type="term" value="P:tRNA modification"/>
    <property type="evidence" value="ECO:0007669"/>
    <property type="project" value="InterPro"/>
</dbReference>
<dbReference type="InterPro" id="IPR000924">
    <property type="entry name" value="Glu/Gln-tRNA-synth"/>
</dbReference>
<feature type="binding site" evidence="7">
    <location>
        <position position="251"/>
    </location>
    <ligand>
        <name>ATP</name>
        <dbReference type="ChEBI" id="CHEBI:30616"/>
    </ligand>
</feature>
<dbReference type="Pfam" id="PF00749">
    <property type="entry name" value="tRNA-synt_1c"/>
    <property type="match status" value="1"/>
</dbReference>
<dbReference type="EMBL" id="JACXJA010000069">
    <property type="protein sequence ID" value="MBD2866759.1"/>
    <property type="molecule type" value="Genomic_DNA"/>
</dbReference>
<dbReference type="PANTHER" id="PTHR43311:SF1">
    <property type="entry name" value="GLUTAMYL-Q TRNA(ASP) SYNTHETASE"/>
    <property type="match status" value="1"/>
</dbReference>
<dbReference type="NCBIfam" id="NF004315">
    <property type="entry name" value="PRK05710.1-4"/>
    <property type="match status" value="1"/>
</dbReference>
<dbReference type="Proteomes" id="UP000639396">
    <property type="component" value="Unassembled WGS sequence"/>
</dbReference>
<proteinExistence type="inferred from homology"/>
<dbReference type="PROSITE" id="PS00178">
    <property type="entry name" value="AA_TRNA_LIGASE_I"/>
    <property type="match status" value="1"/>
</dbReference>
<comment type="caution">
    <text evidence="10">The sequence shown here is derived from an EMBL/GenBank/DDBJ whole genome shotgun (WGS) entry which is preliminary data.</text>
</comment>
<keyword evidence="4 7" id="KW-0862">Zinc</keyword>
<dbReference type="EC" id="6.1.1.-" evidence="7"/>
<dbReference type="NCBIfam" id="NF004314">
    <property type="entry name" value="PRK05710.1-3"/>
    <property type="match status" value="1"/>
</dbReference>
<evidence type="ECO:0000256" key="5">
    <source>
        <dbReference type="ARBA" id="ARBA00022840"/>
    </source>
</evidence>
<feature type="binding site" evidence="7">
    <location>
        <position position="41"/>
    </location>
    <ligand>
        <name>L-glutamate</name>
        <dbReference type="ChEBI" id="CHEBI:29985"/>
    </ligand>
</feature>
<dbReference type="InterPro" id="IPR020058">
    <property type="entry name" value="Glu/Gln-tRNA-synth_Ib_cat-dom"/>
</dbReference>
<dbReference type="Gene3D" id="3.40.50.620">
    <property type="entry name" value="HUPs"/>
    <property type="match status" value="1"/>
</dbReference>
<dbReference type="GO" id="GO:0006424">
    <property type="term" value="P:glutamyl-tRNA aminoacylation"/>
    <property type="evidence" value="ECO:0007669"/>
    <property type="project" value="InterPro"/>
</dbReference>
<dbReference type="GO" id="GO:0008270">
    <property type="term" value="F:zinc ion binding"/>
    <property type="evidence" value="ECO:0007669"/>
    <property type="project" value="UniProtKB-UniRule"/>
</dbReference>
<reference evidence="10" key="1">
    <citation type="submission" date="2020-09" db="EMBL/GenBank/DDBJ databases">
        <title>A novel bacterium of genus Paenibacillus, isolated from South China Sea.</title>
        <authorList>
            <person name="Huang H."/>
            <person name="Mo K."/>
            <person name="Hu Y."/>
        </authorList>
    </citation>
    <scope>NUCLEOTIDE SEQUENCE</scope>
    <source>
        <strain evidence="10">IB182363</strain>
    </source>
</reference>
<keyword evidence="11" id="KW-1185">Reference proteome</keyword>
<evidence type="ECO:0000313" key="10">
    <source>
        <dbReference type="EMBL" id="MBD2866759.1"/>
    </source>
</evidence>
<dbReference type="PRINTS" id="PR00987">
    <property type="entry name" value="TRNASYNTHGLU"/>
</dbReference>
<feature type="domain" description="Glutamyl/glutaminyl-tRNA synthetase class Ib catalytic" evidence="9">
    <location>
        <begin position="4"/>
        <end position="275"/>
    </location>
</feature>
<evidence type="ECO:0000256" key="1">
    <source>
        <dbReference type="ARBA" id="ARBA00022598"/>
    </source>
</evidence>
<keyword evidence="2 7" id="KW-0479">Metal-binding</keyword>
<accession>A0A927CET1</accession>
<dbReference type="InterPro" id="IPR022380">
    <property type="entry name" value="Glu-Q_tRNA(Asp)_Synthase"/>
</dbReference>
<gene>
    <name evidence="10" type="primary">gluQRS</name>
    <name evidence="7" type="synonym">gluQ</name>
    <name evidence="10" type="ORF">IDH45_32800</name>
</gene>
<feature type="binding site" evidence="7">
    <location>
        <position position="192"/>
    </location>
    <ligand>
        <name>L-glutamate</name>
        <dbReference type="ChEBI" id="CHEBI:29985"/>
    </ligand>
</feature>
<keyword evidence="3 7" id="KW-0547">Nucleotide-binding</keyword>
<dbReference type="PANTHER" id="PTHR43311">
    <property type="entry name" value="GLUTAMATE--TRNA LIGASE"/>
    <property type="match status" value="1"/>
</dbReference>
<dbReference type="HAMAP" id="MF_01428">
    <property type="entry name" value="Glu_Q_tRNA_synth"/>
    <property type="match status" value="1"/>
</dbReference>
<name>A0A927CET1_9BACL</name>
<dbReference type="InterPro" id="IPR001412">
    <property type="entry name" value="aa-tRNA-synth_I_CS"/>
</dbReference>
<evidence type="ECO:0000256" key="8">
    <source>
        <dbReference type="RuleBase" id="RU363037"/>
    </source>
</evidence>
<evidence type="ECO:0000256" key="3">
    <source>
        <dbReference type="ARBA" id="ARBA00022741"/>
    </source>
</evidence>
<feature type="binding site" evidence="7">
    <location>
        <begin position="5"/>
        <end position="9"/>
    </location>
    <ligand>
        <name>L-glutamate</name>
        <dbReference type="ChEBI" id="CHEBI:29985"/>
    </ligand>
</feature>
<evidence type="ECO:0000313" key="11">
    <source>
        <dbReference type="Proteomes" id="UP000639396"/>
    </source>
</evidence>
<dbReference type="GO" id="GO:0005524">
    <property type="term" value="F:ATP binding"/>
    <property type="evidence" value="ECO:0007669"/>
    <property type="project" value="UniProtKB-KW"/>
</dbReference>
<evidence type="ECO:0000259" key="9">
    <source>
        <dbReference type="Pfam" id="PF00749"/>
    </source>
</evidence>
<keyword evidence="1 7" id="KW-0436">Ligase</keyword>
<keyword evidence="5 7" id="KW-0067">ATP-binding</keyword>
<keyword evidence="8" id="KW-0648">Protein biosynthesis</keyword>
<keyword evidence="6 7" id="KW-0030">Aminoacyl-tRNA synthetase</keyword>
<comment type="cofactor">
    <cofactor evidence="7">
        <name>Zn(2+)</name>
        <dbReference type="ChEBI" id="CHEBI:29105"/>
    </cofactor>
    <text evidence="7">Binds 1 zinc ion per subunit.</text>
</comment>
<evidence type="ECO:0000256" key="4">
    <source>
        <dbReference type="ARBA" id="ARBA00022833"/>
    </source>
</evidence>
<protein>
    <recommendedName>
        <fullName evidence="7">Glutamyl-Q tRNA(Asp) synthetase</fullName>
        <shortName evidence="7">Glu-Q-RSs</shortName>
        <ecNumber evidence="7">6.1.1.-</ecNumber>
    </recommendedName>
</protein>
<dbReference type="AlphaFoldDB" id="A0A927CET1"/>
<dbReference type="NCBIfam" id="TIGR03838">
    <property type="entry name" value="queuosine_YadB"/>
    <property type="match status" value="1"/>
</dbReference>
<evidence type="ECO:0000256" key="6">
    <source>
        <dbReference type="ARBA" id="ARBA00023146"/>
    </source>
</evidence>
<feature type="binding site" evidence="7">
    <location>
        <position position="210"/>
    </location>
    <ligand>
        <name>L-glutamate</name>
        <dbReference type="ChEBI" id="CHEBI:29985"/>
    </ligand>
</feature>
<feature type="binding site" evidence="7">
    <location>
        <position position="107"/>
    </location>
    <ligand>
        <name>Zn(2+)</name>
        <dbReference type="ChEBI" id="CHEBI:29105"/>
    </ligand>
</feature>
<feature type="binding site" evidence="7">
    <location>
        <position position="105"/>
    </location>
    <ligand>
        <name>Zn(2+)</name>
        <dbReference type="ChEBI" id="CHEBI:29105"/>
    </ligand>
</feature>
<feature type="binding site" evidence="7">
    <location>
        <position position="129"/>
    </location>
    <ligand>
        <name>Zn(2+)</name>
        <dbReference type="ChEBI" id="CHEBI:29105"/>
    </ligand>
</feature>
<dbReference type="GO" id="GO:0004818">
    <property type="term" value="F:glutamate-tRNA ligase activity"/>
    <property type="evidence" value="ECO:0007669"/>
    <property type="project" value="TreeGrafter"/>
</dbReference>
<organism evidence="10 11">
    <name type="scientific">Paenibacillus oceani</name>
    <dbReference type="NCBI Taxonomy" id="2772510"/>
    <lineage>
        <taxon>Bacteria</taxon>
        <taxon>Bacillati</taxon>
        <taxon>Bacillota</taxon>
        <taxon>Bacilli</taxon>
        <taxon>Bacillales</taxon>
        <taxon>Paenibacillaceae</taxon>
        <taxon>Paenibacillus</taxon>
    </lineage>
</organism>
<dbReference type="GO" id="GO:0005829">
    <property type="term" value="C:cytosol"/>
    <property type="evidence" value="ECO:0007669"/>
    <property type="project" value="TreeGrafter"/>
</dbReference>
<dbReference type="InterPro" id="IPR049940">
    <property type="entry name" value="GluQ/Sye"/>
</dbReference>
<dbReference type="RefSeq" id="WP_190932374.1">
    <property type="nucleotide sequence ID" value="NZ_JACXJA010000069.1"/>
</dbReference>
<evidence type="ECO:0000256" key="2">
    <source>
        <dbReference type="ARBA" id="ARBA00022723"/>
    </source>
</evidence>
<sequence>MRRGRFAPTPSGLMHIGNARTALLAWLQMRVAGGQFVLRMEDIDKPRSRPELASAILSDLRWLGLDWEEGPGSGEPYGPYEQSLREELYEQAVERLERGGWLYPCTCSRAELAAIASAPHGLDSEGPAYPGICRQRTREEREARAALKPPSLRFALPDKPVEVADAIAGPRFYPPGAGGDFVVKRADGIFSYQLAVVVDDAAMRITDVLRGDDLLDSTPRQLLLYEALSWTAPKFAHVPLLFGPDGRRLAKRDDTMVIARMRSAGIPPERLVGWLAFWSGLVDRPEPVKPSELIPGFDLAKVPSDPVTVTNHAILKLWDASRC</sequence>
<comment type="function">
    <text evidence="7">Catalyzes the tRNA-independent activation of glutamate in presence of ATP and the subsequent transfer of glutamate onto a tRNA(Asp). Glutamate is transferred on the 2-amino-5-(4,5-dihydroxy-2-cyclopenten-1-yl) moiety of the queuosine in the wobble position of the QUC anticodon.</text>
</comment>